<dbReference type="HAMAP" id="MF_00183">
    <property type="entry name" value="DXP_reductoisom"/>
    <property type="match status" value="1"/>
</dbReference>
<comment type="caution">
    <text evidence="13">The sequence shown here is derived from an EMBL/GenBank/DDBJ whole genome shotgun (WGS) entry which is preliminary data.</text>
</comment>
<keyword evidence="9" id="KW-0460">Magnesium</keyword>
<keyword evidence="4 9" id="KW-0521">NADP</keyword>
<evidence type="ECO:0000256" key="9">
    <source>
        <dbReference type="HAMAP-Rule" id="MF_00183"/>
    </source>
</evidence>
<feature type="binding site" evidence="9">
    <location>
        <position position="20"/>
    </location>
    <ligand>
        <name>NADPH</name>
        <dbReference type="ChEBI" id="CHEBI:57783"/>
    </ligand>
</feature>
<keyword evidence="14" id="KW-1185">Reference proteome</keyword>
<feature type="binding site" evidence="9">
    <location>
        <position position="214"/>
    </location>
    <ligand>
        <name>1-deoxy-D-xylulose 5-phosphate</name>
        <dbReference type="ChEBI" id="CHEBI:57792"/>
    </ligand>
</feature>
<name>A0ABS6KLT6_9MYCO</name>
<evidence type="ECO:0000256" key="3">
    <source>
        <dbReference type="ARBA" id="ARBA00022723"/>
    </source>
</evidence>
<feature type="binding site" evidence="9">
    <location>
        <position position="43"/>
    </location>
    <ligand>
        <name>NADPH</name>
        <dbReference type="ChEBI" id="CHEBI:57783"/>
    </ligand>
</feature>
<feature type="domain" description="DXP reductoisomerase C-terminal" evidence="12">
    <location>
        <begin position="259"/>
        <end position="376"/>
    </location>
</feature>
<evidence type="ECO:0000259" key="11">
    <source>
        <dbReference type="Pfam" id="PF08436"/>
    </source>
</evidence>
<dbReference type="Pfam" id="PF02670">
    <property type="entry name" value="DXP_reductoisom"/>
    <property type="match status" value="1"/>
</dbReference>
<organism evidence="13 14">
    <name type="scientific">[Mycobacterium] fortunisiensis</name>
    <dbReference type="NCBI Taxonomy" id="2600579"/>
    <lineage>
        <taxon>Bacteria</taxon>
        <taxon>Bacillati</taxon>
        <taxon>Actinomycetota</taxon>
        <taxon>Actinomycetes</taxon>
        <taxon>Mycobacteriales</taxon>
        <taxon>Mycobacteriaceae</taxon>
        <taxon>Mycolicibacterium</taxon>
    </lineage>
</organism>
<feature type="binding site" evidence="9">
    <location>
        <position position="196"/>
    </location>
    <ligand>
        <name>1-deoxy-D-xylulose 5-phosphate</name>
        <dbReference type="ChEBI" id="CHEBI:57792"/>
    </ligand>
</feature>
<dbReference type="InterPro" id="IPR013512">
    <property type="entry name" value="DXP_reductoisomerase_N"/>
</dbReference>
<keyword evidence="5 9" id="KW-0560">Oxidoreductase</keyword>
<evidence type="ECO:0000313" key="13">
    <source>
        <dbReference type="EMBL" id="MBU9764557.1"/>
    </source>
</evidence>
<evidence type="ECO:0000259" key="10">
    <source>
        <dbReference type="Pfam" id="PF02670"/>
    </source>
</evidence>
<keyword evidence="3 9" id="KW-0479">Metal-binding</keyword>
<comment type="function">
    <text evidence="9">Catalyzes the NADPH-dependent rearrangement and reduction of 1-deoxy-D-xylulose-5-phosphate (DXP) to 2-C-methyl-D-erythritol 4-phosphate (MEP).</text>
</comment>
<feature type="binding site" evidence="9">
    <location>
        <position position="218"/>
    </location>
    <ligand>
        <name>Mn(2+)</name>
        <dbReference type="ChEBI" id="CHEBI:29035"/>
    </ligand>
</feature>
<evidence type="ECO:0000256" key="2">
    <source>
        <dbReference type="ARBA" id="ARBA00006825"/>
    </source>
</evidence>
<dbReference type="RefSeq" id="WP_217157187.1">
    <property type="nucleotide sequence ID" value="NZ_VOMB01000016.1"/>
</dbReference>
<reference evidence="13 14" key="1">
    <citation type="journal article" date="2021" name="Sci. Rep.">
        <title>Phenotypic and genomic hallmarks of a novel, potentially pathogenic rapidly growing Mycobacterium species related to the Mycobacterium fortuitum complex.</title>
        <authorList>
            <person name="Gharbi R."/>
            <person name="Khanna V."/>
            <person name="Frigui W."/>
            <person name="Mhenni B."/>
            <person name="Brosch R."/>
            <person name="Mardassi H."/>
        </authorList>
    </citation>
    <scope>NUCLEOTIDE SEQUENCE [LARGE SCALE GENOMIC DNA]</scope>
    <source>
        <strain evidence="13 14">TNTM28</strain>
    </source>
</reference>
<comment type="cofactor">
    <cofactor evidence="9">
        <name>Mg(2+)</name>
        <dbReference type="ChEBI" id="CHEBI:18420"/>
    </cofactor>
    <cofactor evidence="9">
        <name>Mn(2+)</name>
        <dbReference type="ChEBI" id="CHEBI:29035"/>
    </cofactor>
</comment>
<comment type="similarity">
    <text evidence="2 9">Belongs to the DXR family.</text>
</comment>
<dbReference type="PANTHER" id="PTHR30525:SF0">
    <property type="entry name" value="1-DEOXY-D-XYLULOSE 5-PHOSPHATE REDUCTOISOMERASE, CHLOROPLASTIC"/>
    <property type="match status" value="1"/>
</dbReference>
<feature type="binding site" evidence="9">
    <location>
        <position position="202"/>
    </location>
    <ligand>
        <name>NADPH</name>
        <dbReference type="ChEBI" id="CHEBI:57783"/>
    </ligand>
</feature>
<dbReference type="PANTHER" id="PTHR30525">
    <property type="entry name" value="1-DEOXY-D-XYLULOSE 5-PHOSPHATE REDUCTOISOMERASE"/>
    <property type="match status" value="1"/>
</dbReference>
<dbReference type="Pfam" id="PF13288">
    <property type="entry name" value="DXPR_C"/>
    <property type="match status" value="1"/>
</dbReference>
<dbReference type="EMBL" id="VOMB01000016">
    <property type="protein sequence ID" value="MBU9764557.1"/>
    <property type="molecule type" value="Genomic_DNA"/>
</dbReference>
<feature type="binding site" evidence="9">
    <location>
        <position position="124"/>
    </location>
    <ligand>
        <name>1-deoxy-D-xylulose 5-phosphate</name>
        <dbReference type="ChEBI" id="CHEBI:57792"/>
    </ligand>
</feature>
<evidence type="ECO:0000256" key="8">
    <source>
        <dbReference type="ARBA" id="ARBA00048543"/>
    </source>
</evidence>
<feature type="binding site" evidence="9">
    <location>
        <position position="218"/>
    </location>
    <ligand>
        <name>1-deoxy-D-xylulose 5-phosphate</name>
        <dbReference type="ChEBI" id="CHEBI:57792"/>
    </ligand>
</feature>
<proteinExistence type="inferred from homology"/>
<feature type="binding site" evidence="9">
    <location>
        <position position="149"/>
    </location>
    <ligand>
        <name>Mn(2+)</name>
        <dbReference type="ChEBI" id="CHEBI:29035"/>
    </ligand>
</feature>
<dbReference type="InterPro" id="IPR003821">
    <property type="entry name" value="DXP_reductoisomerase"/>
</dbReference>
<evidence type="ECO:0000256" key="4">
    <source>
        <dbReference type="ARBA" id="ARBA00022857"/>
    </source>
</evidence>
<feature type="binding site" evidence="9">
    <location>
        <position position="173"/>
    </location>
    <ligand>
        <name>1-deoxy-D-xylulose 5-phosphate</name>
        <dbReference type="ChEBI" id="CHEBI:57792"/>
    </ligand>
</feature>
<comment type="catalytic activity">
    <reaction evidence="8">
        <text>2-C-methyl-D-erythritol 4-phosphate + NADP(+) = 1-deoxy-D-xylulose 5-phosphate + NADPH + H(+)</text>
        <dbReference type="Rhea" id="RHEA:13717"/>
        <dbReference type="ChEBI" id="CHEBI:15378"/>
        <dbReference type="ChEBI" id="CHEBI:57783"/>
        <dbReference type="ChEBI" id="CHEBI:57792"/>
        <dbReference type="ChEBI" id="CHEBI:58262"/>
        <dbReference type="ChEBI" id="CHEBI:58349"/>
        <dbReference type="EC" id="1.1.1.267"/>
    </reaction>
    <physiologicalReaction direction="right-to-left" evidence="8">
        <dbReference type="Rhea" id="RHEA:13719"/>
    </physiologicalReaction>
</comment>
<feature type="binding site" evidence="9">
    <location>
        <position position="125"/>
    </location>
    <ligand>
        <name>NADPH</name>
        <dbReference type="ChEBI" id="CHEBI:57783"/>
    </ligand>
</feature>
<dbReference type="InterPro" id="IPR026877">
    <property type="entry name" value="DXPR_C"/>
</dbReference>
<feature type="binding site" evidence="9">
    <location>
        <position position="147"/>
    </location>
    <ligand>
        <name>Mn(2+)</name>
        <dbReference type="ChEBI" id="CHEBI:29035"/>
    </ligand>
</feature>
<feature type="domain" description="1-deoxy-D-xylulose 5-phosphate reductoisomerase C-terminal" evidence="11">
    <location>
        <begin position="143"/>
        <end position="226"/>
    </location>
</feature>
<dbReference type="GO" id="GO:0030604">
    <property type="term" value="F:1-deoxy-D-xylulose-5-phosphate reductoisomerase activity"/>
    <property type="evidence" value="ECO:0007669"/>
    <property type="project" value="UniProtKB-EC"/>
</dbReference>
<dbReference type="Pfam" id="PF08436">
    <property type="entry name" value="DXP_redisom_C"/>
    <property type="match status" value="1"/>
</dbReference>
<dbReference type="NCBIfam" id="TIGR00243">
    <property type="entry name" value="Dxr"/>
    <property type="match status" value="1"/>
</dbReference>
<comment type="caution">
    <text evidence="9">Lacks conserved residue(s) required for the propagation of feature annotation.</text>
</comment>
<feature type="binding site" evidence="9">
    <location>
        <position position="215"/>
    </location>
    <ligand>
        <name>1-deoxy-D-xylulose 5-phosphate</name>
        <dbReference type="ChEBI" id="CHEBI:57792"/>
    </ligand>
</feature>
<gene>
    <name evidence="9" type="primary">dxr</name>
    <name evidence="13" type="ORF">FR943_11955</name>
</gene>
<keyword evidence="6 9" id="KW-0464">Manganese</keyword>
<feature type="binding site" evidence="9">
    <location>
        <position position="17"/>
    </location>
    <ligand>
        <name>NADPH</name>
        <dbReference type="ChEBI" id="CHEBI:57783"/>
    </ligand>
</feature>
<feature type="binding site" evidence="9">
    <location>
        <position position="209"/>
    </location>
    <ligand>
        <name>1-deoxy-D-xylulose 5-phosphate</name>
        <dbReference type="ChEBI" id="CHEBI:57792"/>
    </ligand>
</feature>
<protein>
    <recommendedName>
        <fullName evidence="9">1-deoxy-D-xylulose 5-phosphate reductoisomerase</fullName>
        <shortName evidence="9">DXP reductoisomerase</shortName>
        <ecNumber evidence="9">1.1.1.267</ecNumber>
    </recommendedName>
    <alternativeName>
        <fullName evidence="9">1-deoxyxylulose-5-phosphate reductoisomerase</fullName>
    </alternativeName>
    <alternativeName>
        <fullName evidence="9">2-C-methyl-D-erythritol 4-phosphate synthase</fullName>
    </alternativeName>
</protein>
<feature type="binding site" evidence="9">
    <location>
        <position position="149"/>
    </location>
    <ligand>
        <name>1-deoxy-D-xylulose 5-phosphate</name>
        <dbReference type="ChEBI" id="CHEBI:57792"/>
    </ligand>
</feature>
<comment type="pathway">
    <text evidence="1 9">Isoprenoid biosynthesis; isopentenyl diphosphate biosynthesis via DXP pathway; isopentenyl diphosphate from 1-deoxy-D-xylulose 5-phosphate: step 1/6.</text>
</comment>
<evidence type="ECO:0000256" key="7">
    <source>
        <dbReference type="ARBA" id="ARBA00023229"/>
    </source>
</evidence>
<feature type="domain" description="1-deoxy-D-xylulose 5-phosphate reductoisomerase N-terminal" evidence="10">
    <location>
        <begin position="11"/>
        <end position="131"/>
    </location>
</feature>
<feature type="binding site" evidence="9">
    <location>
        <position position="148"/>
    </location>
    <ligand>
        <name>1-deoxy-D-xylulose 5-phosphate</name>
        <dbReference type="ChEBI" id="CHEBI:57792"/>
    </ligand>
</feature>
<evidence type="ECO:0000256" key="6">
    <source>
        <dbReference type="ARBA" id="ARBA00023211"/>
    </source>
</evidence>
<feature type="binding site" evidence="9">
    <location>
        <position position="123"/>
    </location>
    <ligand>
        <name>NADPH</name>
        <dbReference type="ChEBI" id="CHEBI:57783"/>
    </ligand>
</feature>
<evidence type="ECO:0000256" key="1">
    <source>
        <dbReference type="ARBA" id="ARBA00005094"/>
    </source>
</evidence>
<evidence type="ECO:0000256" key="5">
    <source>
        <dbReference type="ARBA" id="ARBA00023002"/>
    </source>
</evidence>
<evidence type="ECO:0000313" key="14">
    <source>
        <dbReference type="Proteomes" id="UP000812982"/>
    </source>
</evidence>
<feature type="binding site" evidence="9">
    <location>
        <position position="19"/>
    </location>
    <ligand>
        <name>NADPH</name>
        <dbReference type="ChEBI" id="CHEBI:57783"/>
    </ligand>
</feature>
<keyword evidence="7 9" id="KW-0414">Isoprene biosynthesis</keyword>
<dbReference type="InterPro" id="IPR013644">
    <property type="entry name" value="DXP_reductoisomerase_C"/>
</dbReference>
<dbReference type="PIRSF" id="PIRSF006205">
    <property type="entry name" value="Dxp_reductismrs"/>
    <property type="match status" value="1"/>
</dbReference>
<dbReference type="Proteomes" id="UP000812982">
    <property type="component" value="Unassembled WGS sequence"/>
</dbReference>
<feature type="binding site" evidence="9">
    <location>
        <position position="18"/>
    </location>
    <ligand>
        <name>NADPH</name>
        <dbReference type="ChEBI" id="CHEBI:57783"/>
    </ligand>
</feature>
<accession>A0ABS6KLT6</accession>
<feature type="binding site" evidence="9">
    <location>
        <position position="46"/>
    </location>
    <ligand>
        <name>NADPH</name>
        <dbReference type="ChEBI" id="CHEBI:57783"/>
    </ligand>
</feature>
<evidence type="ECO:0000259" key="12">
    <source>
        <dbReference type="Pfam" id="PF13288"/>
    </source>
</evidence>
<sequence length="402" mass="41492">MSTDGGARQRVLILGSTGSIGTQALEVIAANPDRFEVVGLAAGGGNPDLLAAQRAATGVTNIAVADPDAADKVGEVTYAGPDAATRLVENTEADVVLNALVGALGLAPTLAALATGARLALANKESLVAGGPLVLKAAAPGQIVPVDSEHSAMAQCLRGGTAAEVATIVLTASGGPFLGWSAADLDSVTPEQAGKHPTWSMGPMNTLNSATLVNKGLELIETHLLFGIDYDRIEVVVHPQSIVHSMATFTDGSTLAQASPPDMKLPIALALGWPDRIPGAALACDFSTASTWEFLPLDHEVFPAVTLARAAGARGGCLTAVYNAANEEAAAAFLDGHISFPSIVRTVGDVLHAADQWAAEPATVEDVLDAQRWARQRARQVIEKTVEKNVEKNFVRKGLVTK</sequence>
<dbReference type="EC" id="1.1.1.267" evidence="9"/>